<dbReference type="Pfam" id="PF11706">
    <property type="entry name" value="zf-CGNR"/>
    <property type="match status" value="1"/>
</dbReference>
<evidence type="ECO:0000256" key="1">
    <source>
        <dbReference type="SAM" id="MobiDB-lite"/>
    </source>
</evidence>
<evidence type="ECO:0000259" key="2">
    <source>
        <dbReference type="Pfam" id="PF11706"/>
    </source>
</evidence>
<dbReference type="PANTHER" id="PTHR35525">
    <property type="entry name" value="BLL6575 PROTEIN"/>
    <property type="match status" value="1"/>
</dbReference>
<dbReference type="RefSeq" id="WP_126579614.1">
    <property type="nucleotide sequence ID" value="NZ_BIFR01000001.1"/>
</dbReference>
<dbReference type="SUPFAM" id="SSF160904">
    <property type="entry name" value="Jann2411-like"/>
    <property type="match status" value="1"/>
</dbReference>
<gene>
    <name evidence="3" type="ORF">KTT_18010</name>
</gene>
<name>A0A401ZYP3_9CHLR</name>
<dbReference type="OrthoDB" id="123307at2"/>
<dbReference type="InterPro" id="IPR021005">
    <property type="entry name" value="Znf_CGNR"/>
</dbReference>
<dbReference type="AlphaFoldDB" id="A0A401ZYP3"/>
<sequence>MKESKRHQNASNQKETSDERNPFIFLGGNLALDLVNTEYIVRGKRADRLLTPVDATQWWEMAQQMYSQTIQHQESRAWSEQQVSALRRLRQMLRDLFETIVVHHQAHENQIEELNSLLRLGSYMLEIGPEGNFSAHYRMRDLQGSEVLFSIAWAAMDLLTKQELGRLHACQNKRCMVLFYDTTKSATRHWCSIACSNRARSLQNYRQTKNAP</sequence>
<feature type="domain" description="Zinc finger CGNR" evidence="2">
    <location>
        <begin position="166"/>
        <end position="201"/>
    </location>
</feature>
<dbReference type="Gene3D" id="1.10.3300.10">
    <property type="entry name" value="Jann2411-like domain"/>
    <property type="match status" value="1"/>
</dbReference>
<evidence type="ECO:0000313" key="3">
    <source>
        <dbReference type="EMBL" id="GCE11942.1"/>
    </source>
</evidence>
<feature type="region of interest" description="Disordered" evidence="1">
    <location>
        <begin position="1"/>
        <end position="20"/>
    </location>
</feature>
<evidence type="ECO:0000313" key="4">
    <source>
        <dbReference type="Proteomes" id="UP000287352"/>
    </source>
</evidence>
<dbReference type="InterPro" id="IPR023286">
    <property type="entry name" value="ABATE_dom_sf"/>
</dbReference>
<dbReference type="PANTHER" id="PTHR35525:SF3">
    <property type="entry name" value="BLL6575 PROTEIN"/>
    <property type="match status" value="1"/>
</dbReference>
<dbReference type="Proteomes" id="UP000287352">
    <property type="component" value="Unassembled WGS sequence"/>
</dbReference>
<organism evidence="3 4">
    <name type="scientific">Tengunoibacter tsumagoiensis</name>
    <dbReference type="NCBI Taxonomy" id="2014871"/>
    <lineage>
        <taxon>Bacteria</taxon>
        <taxon>Bacillati</taxon>
        <taxon>Chloroflexota</taxon>
        <taxon>Ktedonobacteria</taxon>
        <taxon>Ktedonobacterales</taxon>
        <taxon>Dictyobacteraceae</taxon>
        <taxon>Tengunoibacter</taxon>
    </lineage>
</organism>
<comment type="caution">
    <text evidence="3">The sequence shown here is derived from an EMBL/GenBank/DDBJ whole genome shotgun (WGS) entry which is preliminary data.</text>
</comment>
<dbReference type="Pfam" id="PF07336">
    <property type="entry name" value="ABATE"/>
    <property type="match status" value="1"/>
</dbReference>
<dbReference type="InterPro" id="IPR010852">
    <property type="entry name" value="ABATE"/>
</dbReference>
<keyword evidence="4" id="KW-1185">Reference proteome</keyword>
<proteinExistence type="predicted"/>
<accession>A0A401ZYP3</accession>
<dbReference type="EMBL" id="BIFR01000001">
    <property type="protein sequence ID" value="GCE11942.1"/>
    <property type="molecule type" value="Genomic_DNA"/>
</dbReference>
<reference evidence="4" key="1">
    <citation type="submission" date="2018-12" db="EMBL/GenBank/DDBJ databases">
        <title>Tengunoibacter tsumagoiensis gen. nov., sp. nov., Dictyobacter kobayashii sp. nov., D. alpinus sp. nov., and D. joshuensis sp. nov. and description of Dictyobacteraceae fam. nov. within the order Ktedonobacterales isolated from Tengu-no-mugimeshi.</title>
        <authorList>
            <person name="Wang C.M."/>
            <person name="Zheng Y."/>
            <person name="Sakai Y."/>
            <person name="Toyoda A."/>
            <person name="Minakuchi Y."/>
            <person name="Abe K."/>
            <person name="Yokota A."/>
            <person name="Yabe S."/>
        </authorList>
    </citation>
    <scope>NUCLEOTIDE SEQUENCE [LARGE SCALE GENOMIC DNA]</scope>
    <source>
        <strain evidence="4">Uno3</strain>
    </source>
</reference>
<protein>
    <submittedName>
        <fullName evidence="3">RNA-binding protein</fullName>
    </submittedName>
</protein>